<evidence type="ECO:0000313" key="2">
    <source>
        <dbReference type="EMBL" id="SMP20001.1"/>
    </source>
</evidence>
<sequence length="109" mass="12791">MPEIIERSKVIEILRKFTKKLLSTNILPVKEIYLFGSYAYGNPDEWSDIDVAILIDQNYDFEKLIEIEARIRQLARNFDSRIEPLIFTDDSLGLIENEVKKGIRIYPEV</sequence>
<dbReference type="SUPFAM" id="SSF81301">
    <property type="entry name" value="Nucleotidyltransferase"/>
    <property type="match status" value="1"/>
</dbReference>
<dbReference type="PANTHER" id="PTHR43449:SF3">
    <property type="entry name" value="POLYMERASE NUCLEOTIDYL TRANSFERASE DOMAIN-CONTAINING PROTEIN"/>
    <property type="match status" value="1"/>
</dbReference>
<name>A0ABY1NY78_9BACT</name>
<evidence type="ECO:0000259" key="1">
    <source>
        <dbReference type="Pfam" id="PF18765"/>
    </source>
</evidence>
<dbReference type="InterPro" id="IPR041633">
    <property type="entry name" value="Polbeta"/>
</dbReference>
<organism evidence="2 3">
    <name type="scientific">Desulfurobacterium pacificum</name>
    <dbReference type="NCBI Taxonomy" id="240166"/>
    <lineage>
        <taxon>Bacteria</taxon>
        <taxon>Pseudomonadati</taxon>
        <taxon>Aquificota</taxon>
        <taxon>Aquificia</taxon>
        <taxon>Desulfurobacteriales</taxon>
        <taxon>Desulfurobacteriaceae</taxon>
        <taxon>Desulfurobacterium</taxon>
    </lineage>
</organism>
<dbReference type="EMBL" id="FXUB01000008">
    <property type="protein sequence ID" value="SMP20001.1"/>
    <property type="molecule type" value="Genomic_DNA"/>
</dbReference>
<dbReference type="PANTHER" id="PTHR43449">
    <property type="entry name" value="NUCLEOTIDYLTRANSFERASE"/>
    <property type="match status" value="1"/>
</dbReference>
<dbReference type="Proteomes" id="UP001157911">
    <property type="component" value="Unassembled WGS sequence"/>
</dbReference>
<gene>
    <name evidence="2" type="ORF">SAMN06265339_1712</name>
</gene>
<comment type="caution">
    <text evidence="2">The sequence shown here is derived from an EMBL/GenBank/DDBJ whole genome shotgun (WGS) entry which is preliminary data.</text>
</comment>
<keyword evidence="3" id="KW-1185">Reference proteome</keyword>
<proteinExistence type="predicted"/>
<dbReference type="Pfam" id="PF18765">
    <property type="entry name" value="Polbeta"/>
    <property type="match status" value="1"/>
</dbReference>
<dbReference type="CDD" id="cd05403">
    <property type="entry name" value="NT_KNTase_like"/>
    <property type="match status" value="1"/>
</dbReference>
<dbReference type="InterPro" id="IPR043519">
    <property type="entry name" value="NT_sf"/>
</dbReference>
<protein>
    <submittedName>
        <fullName evidence="2">Nucleotidyltransferase domain-containing protein</fullName>
    </submittedName>
</protein>
<dbReference type="Gene3D" id="3.30.460.10">
    <property type="entry name" value="Beta Polymerase, domain 2"/>
    <property type="match status" value="1"/>
</dbReference>
<reference evidence="2 3" key="1">
    <citation type="submission" date="2017-05" db="EMBL/GenBank/DDBJ databases">
        <authorList>
            <person name="Varghese N."/>
            <person name="Submissions S."/>
        </authorList>
    </citation>
    <scope>NUCLEOTIDE SEQUENCE [LARGE SCALE GENOMIC DNA]</scope>
    <source>
        <strain evidence="2 3">DSM 15522</strain>
    </source>
</reference>
<dbReference type="RefSeq" id="WP_283401147.1">
    <property type="nucleotide sequence ID" value="NZ_FXUB01000008.1"/>
</dbReference>
<accession>A0ABY1NY78</accession>
<evidence type="ECO:0000313" key="3">
    <source>
        <dbReference type="Proteomes" id="UP001157911"/>
    </source>
</evidence>
<feature type="domain" description="Polymerase beta nucleotidyltransferase" evidence="1">
    <location>
        <begin position="20"/>
        <end position="106"/>
    </location>
</feature>